<evidence type="ECO:0000313" key="2">
    <source>
        <dbReference type="EMBL" id="NUU63606.1"/>
    </source>
</evidence>
<dbReference type="InterPro" id="IPR021560">
    <property type="entry name" value="DUF3021"/>
</dbReference>
<dbReference type="Pfam" id="PF11457">
    <property type="entry name" value="DUF3021"/>
    <property type="match status" value="1"/>
</dbReference>
<sequence length="139" mass="15925">MKLSEFAKNIIHSFLMIFALIILIITVLRTIFYPGLAFDLKSIYIIMAFSLLGSLMNIILYSSHDLSEQQMRVRIIIHFGALELILISLAAVLGFVNNALQVIIMALEIAVIYVIVRLLSWQNDKKEAKKINEKLKMMR</sequence>
<proteinExistence type="predicted"/>
<reference evidence="2" key="1">
    <citation type="submission" date="2020-06" db="EMBL/GenBank/DDBJ databases">
        <title>Paenibacillus sp. nov., isolated from soil.</title>
        <authorList>
            <person name="Seo Y.L."/>
        </authorList>
    </citation>
    <scope>NUCLEOTIDE SEQUENCE [LARGE SCALE GENOMIC DNA]</scope>
    <source>
        <strain evidence="2">JW14</strain>
    </source>
</reference>
<feature type="transmembrane region" description="Helical" evidence="1">
    <location>
        <begin position="102"/>
        <end position="120"/>
    </location>
</feature>
<feature type="transmembrane region" description="Helical" evidence="1">
    <location>
        <begin position="75"/>
        <end position="96"/>
    </location>
</feature>
<feature type="transmembrane region" description="Helical" evidence="1">
    <location>
        <begin position="12"/>
        <end position="31"/>
    </location>
</feature>
<protein>
    <submittedName>
        <fullName evidence="2">DUF3021 family protein</fullName>
    </submittedName>
</protein>
<gene>
    <name evidence="2" type="ORF">HPT30_24915</name>
</gene>
<dbReference type="EMBL" id="JABWCS010000219">
    <property type="protein sequence ID" value="NUU63606.1"/>
    <property type="molecule type" value="Genomic_DNA"/>
</dbReference>
<comment type="caution">
    <text evidence="2">The sequence shown here is derived from an EMBL/GenBank/DDBJ whole genome shotgun (WGS) entry which is preliminary data.</text>
</comment>
<evidence type="ECO:0000256" key="1">
    <source>
        <dbReference type="SAM" id="Phobius"/>
    </source>
</evidence>
<keyword evidence="1" id="KW-0812">Transmembrane</keyword>
<keyword evidence="1" id="KW-0472">Membrane</keyword>
<evidence type="ECO:0000313" key="3">
    <source>
        <dbReference type="Proteomes" id="UP000564806"/>
    </source>
</evidence>
<accession>A0A850ESS3</accession>
<name>A0A850ESS3_9BACL</name>
<keyword evidence="3" id="KW-1185">Reference proteome</keyword>
<dbReference type="Proteomes" id="UP000564806">
    <property type="component" value="Unassembled WGS sequence"/>
</dbReference>
<feature type="transmembrane region" description="Helical" evidence="1">
    <location>
        <begin position="43"/>
        <end position="63"/>
    </location>
</feature>
<dbReference type="AlphaFoldDB" id="A0A850ESS3"/>
<keyword evidence="1" id="KW-1133">Transmembrane helix</keyword>
<organism evidence="2 3">
    <name type="scientific">Paenibacillus agri</name>
    <dbReference type="NCBI Taxonomy" id="2744309"/>
    <lineage>
        <taxon>Bacteria</taxon>
        <taxon>Bacillati</taxon>
        <taxon>Bacillota</taxon>
        <taxon>Bacilli</taxon>
        <taxon>Bacillales</taxon>
        <taxon>Paenibacillaceae</taxon>
        <taxon>Paenibacillus</taxon>
    </lineage>
</organism>
<dbReference type="RefSeq" id="WP_175373988.1">
    <property type="nucleotide sequence ID" value="NZ_JABWCS010000219.1"/>
</dbReference>